<sequence>MDDDDDDELLLLNPLIIPTKPKRKYPKPAALAYKPMVNGATPQMLLNPNEYEYTPFKFDLNYAYFVNGKNNGKTELIKYVGGEKLIQCERVT</sequence>
<dbReference type="WBParaSite" id="PSU_v2.g1653.t1">
    <property type="protein sequence ID" value="PSU_v2.g1653.t1"/>
    <property type="gene ID" value="PSU_v2.g1653"/>
</dbReference>
<proteinExistence type="predicted"/>
<evidence type="ECO:0000313" key="1">
    <source>
        <dbReference type="Proteomes" id="UP000887577"/>
    </source>
</evidence>
<reference evidence="2" key="1">
    <citation type="submission" date="2022-11" db="UniProtKB">
        <authorList>
            <consortium name="WormBaseParasite"/>
        </authorList>
    </citation>
    <scope>IDENTIFICATION</scope>
</reference>
<accession>A0A914YB68</accession>
<keyword evidence="1" id="KW-1185">Reference proteome</keyword>
<dbReference type="Proteomes" id="UP000887577">
    <property type="component" value="Unplaced"/>
</dbReference>
<evidence type="ECO:0000313" key="2">
    <source>
        <dbReference type="WBParaSite" id="PSU_v2.g1653.t1"/>
    </source>
</evidence>
<name>A0A914YB68_9BILA</name>
<dbReference type="AlphaFoldDB" id="A0A914YB68"/>
<protein>
    <submittedName>
        <fullName evidence="2">Uncharacterized protein</fullName>
    </submittedName>
</protein>
<organism evidence="1 2">
    <name type="scientific">Panagrolaimus superbus</name>
    <dbReference type="NCBI Taxonomy" id="310955"/>
    <lineage>
        <taxon>Eukaryota</taxon>
        <taxon>Metazoa</taxon>
        <taxon>Ecdysozoa</taxon>
        <taxon>Nematoda</taxon>
        <taxon>Chromadorea</taxon>
        <taxon>Rhabditida</taxon>
        <taxon>Tylenchina</taxon>
        <taxon>Panagrolaimomorpha</taxon>
        <taxon>Panagrolaimoidea</taxon>
        <taxon>Panagrolaimidae</taxon>
        <taxon>Panagrolaimus</taxon>
    </lineage>
</organism>